<dbReference type="Gene3D" id="2.60.40.4070">
    <property type="match status" value="1"/>
</dbReference>
<dbReference type="InterPro" id="IPR025965">
    <property type="entry name" value="FlgD/Vpr_Ig-like"/>
</dbReference>
<dbReference type="InterPro" id="IPR026444">
    <property type="entry name" value="Secre_tail"/>
</dbReference>
<feature type="domain" description="FlgD/Vpr Ig-like" evidence="1">
    <location>
        <begin position="117"/>
        <end position="176"/>
    </location>
</feature>
<gene>
    <name evidence="2" type="ORF">ACFL2Z_04915</name>
</gene>
<comment type="caution">
    <text evidence="2">The sequence shown here is derived from an EMBL/GenBank/DDBJ whole genome shotgun (WGS) entry which is preliminary data.</text>
</comment>
<dbReference type="NCBIfam" id="TIGR04183">
    <property type="entry name" value="Por_Secre_tail"/>
    <property type="match status" value="1"/>
</dbReference>
<feature type="non-terminal residue" evidence="2">
    <location>
        <position position="1"/>
    </location>
</feature>
<evidence type="ECO:0000313" key="3">
    <source>
        <dbReference type="Proteomes" id="UP001594288"/>
    </source>
</evidence>
<reference evidence="2 3" key="1">
    <citation type="submission" date="2024-09" db="EMBL/GenBank/DDBJ databases">
        <authorList>
            <person name="D'Angelo T."/>
        </authorList>
    </citation>
    <scope>NUCLEOTIDE SEQUENCE [LARGE SCALE GENOMIC DNA]</scope>
    <source>
        <strain evidence="2">SAG AM-311-F02</strain>
    </source>
</reference>
<dbReference type="Pfam" id="PF13860">
    <property type="entry name" value="FlgD_ig"/>
    <property type="match status" value="1"/>
</dbReference>
<dbReference type="EMBL" id="JBHPEI010000092">
    <property type="protein sequence ID" value="MFC1800231.1"/>
    <property type="molecule type" value="Genomic_DNA"/>
</dbReference>
<name>A0ABV6YQ80_UNCEI</name>
<accession>A0ABV6YQ80</accession>
<organism evidence="2 3">
    <name type="scientific">Eiseniibacteriota bacterium</name>
    <dbReference type="NCBI Taxonomy" id="2212470"/>
    <lineage>
        <taxon>Bacteria</taxon>
        <taxon>Candidatus Eiseniibacteriota</taxon>
    </lineage>
</organism>
<sequence>SPNTLSATIDISYGGYGSEDAAHPAGGAYTVYGTASEPFDAGVLVYDEPSGDGQIIFFAFAYSDLSDGMAARDLLENSVAYLYDDAAGITGIAGDDSQVRLDRVRPNPFRAGTMVSFALPEAQEINLAIYDVQGRLVKTLLEGAVESGTHVIPWNGRDEGTSRLAPGIYFLRLSTRSAIRARKMVIQS</sequence>
<keyword evidence="3" id="KW-1185">Reference proteome</keyword>
<evidence type="ECO:0000259" key="1">
    <source>
        <dbReference type="Pfam" id="PF13860"/>
    </source>
</evidence>
<evidence type="ECO:0000313" key="2">
    <source>
        <dbReference type="EMBL" id="MFC1800231.1"/>
    </source>
</evidence>
<protein>
    <submittedName>
        <fullName evidence="2">T9SS type A sorting domain-containing protein</fullName>
    </submittedName>
</protein>
<dbReference type="Proteomes" id="UP001594288">
    <property type="component" value="Unassembled WGS sequence"/>
</dbReference>
<proteinExistence type="predicted"/>